<dbReference type="NCBIfam" id="NF041774">
    <property type="entry name" value="tung_ATPbind_TupC"/>
    <property type="match status" value="1"/>
</dbReference>
<name>A0A0H3PIJ8_CAMJJ</name>
<evidence type="ECO:0000256" key="1">
    <source>
        <dbReference type="ARBA" id="ARBA00022448"/>
    </source>
</evidence>
<dbReference type="Proteomes" id="UP000000646">
    <property type="component" value="Chromosome"/>
</dbReference>
<dbReference type="GO" id="GO:0016020">
    <property type="term" value="C:membrane"/>
    <property type="evidence" value="ECO:0007669"/>
    <property type="project" value="InterPro"/>
</dbReference>
<keyword evidence="3 5" id="KW-0067">ATP-binding</keyword>
<dbReference type="AlphaFoldDB" id="A0A0H3PIJ8"/>
<proteinExistence type="predicted"/>
<evidence type="ECO:0000256" key="3">
    <source>
        <dbReference type="ARBA" id="ARBA00022840"/>
    </source>
</evidence>
<keyword evidence="1" id="KW-0813">Transport</keyword>
<dbReference type="InterPro" id="IPR027417">
    <property type="entry name" value="P-loop_NTPase"/>
</dbReference>
<dbReference type="InterPro" id="IPR017871">
    <property type="entry name" value="ABC_transporter-like_CS"/>
</dbReference>
<dbReference type="SUPFAM" id="SSF52540">
    <property type="entry name" value="P-loop containing nucleoside triphosphate hydrolases"/>
    <property type="match status" value="1"/>
</dbReference>
<dbReference type="PROSITE" id="PS00211">
    <property type="entry name" value="ABC_TRANSPORTER_1"/>
    <property type="match status" value="1"/>
</dbReference>
<dbReference type="Gene3D" id="3.40.50.300">
    <property type="entry name" value="P-loop containing nucleotide triphosphate hydrolases"/>
    <property type="match status" value="1"/>
</dbReference>
<accession>A0A0H3PIJ8</accession>
<dbReference type="SMR" id="A0A0H3PIJ8"/>
<dbReference type="InterPro" id="IPR015856">
    <property type="entry name" value="ABC_transpr_CbiO/EcfA_su"/>
</dbReference>
<dbReference type="KEGG" id="cjj:CJJ81176_1523"/>
<dbReference type="PROSITE" id="PS50893">
    <property type="entry name" value="ABC_TRANSPORTER_2"/>
    <property type="match status" value="1"/>
</dbReference>
<dbReference type="InterPro" id="IPR053569">
    <property type="entry name" value="Tungstate_ABC_transporter"/>
</dbReference>
<evidence type="ECO:0000256" key="2">
    <source>
        <dbReference type="ARBA" id="ARBA00022741"/>
    </source>
</evidence>
<protein>
    <submittedName>
        <fullName evidence="5">Tungsten ABC transporter, ATP-binding protein, putative</fullName>
    </submittedName>
</protein>
<dbReference type="InterPro" id="IPR003439">
    <property type="entry name" value="ABC_transporter-like_ATP-bd"/>
</dbReference>
<dbReference type="Pfam" id="PF00005">
    <property type="entry name" value="ABC_tran"/>
    <property type="match status" value="1"/>
</dbReference>
<dbReference type="HOGENOM" id="CLU_000604_1_1_7"/>
<dbReference type="EMBL" id="CP000538">
    <property type="protein sequence ID" value="EAQ72856.1"/>
    <property type="molecule type" value="Genomic_DNA"/>
</dbReference>
<dbReference type="PANTHER" id="PTHR43423:SF1">
    <property type="entry name" value="ABC TRANSPORTER I FAMILY MEMBER 17"/>
    <property type="match status" value="1"/>
</dbReference>
<dbReference type="SMART" id="SM00382">
    <property type="entry name" value="AAA"/>
    <property type="match status" value="1"/>
</dbReference>
<evidence type="ECO:0000259" key="4">
    <source>
        <dbReference type="PROSITE" id="PS50893"/>
    </source>
</evidence>
<sequence>MIEISNLFFNYQNKEVLKIKNLKLDTSKISILMGANGSGKSTFLRILKFLEGDFSKNISYFGNFKPNNKQKREIYLLFPEPILLNRSVRANFLFTLKTYGIKEDIEERIKESLMFLNLDESLLSKHPNELSSGQSQKIAFAIALSVRAKYYLLDEPSAFLDKNTTLLFKKTILKMHENFNTGFLIASHDKHFLDSLAQKKLYLHSGEILEFENTNVFELENQGVKFCNFIDFSNCKKYKDFKKPPSKIAIDPYKISFFNSKNIPKNNYDFILEKCYIIALRSRKSDVFIRVSCMDKILEFALEKQEFLRFDLKLYEELSLYFYEDAICFLN</sequence>
<gene>
    <name evidence="5" type="ordered locus">CJJ81176_1523</name>
</gene>
<dbReference type="RefSeq" id="WP_002868367.1">
    <property type="nucleotide sequence ID" value="NC_008787.1"/>
</dbReference>
<feature type="domain" description="ABC transporter" evidence="4">
    <location>
        <begin position="2"/>
        <end position="230"/>
    </location>
</feature>
<organism evidence="5 6">
    <name type="scientific">Campylobacter jejuni subsp. jejuni serotype O:23/36 (strain 81-176)</name>
    <dbReference type="NCBI Taxonomy" id="354242"/>
    <lineage>
        <taxon>Bacteria</taxon>
        <taxon>Pseudomonadati</taxon>
        <taxon>Campylobacterota</taxon>
        <taxon>Epsilonproteobacteria</taxon>
        <taxon>Campylobacterales</taxon>
        <taxon>Campylobacteraceae</taxon>
        <taxon>Campylobacter</taxon>
    </lineage>
</organism>
<evidence type="ECO:0000313" key="5">
    <source>
        <dbReference type="EMBL" id="EAQ72856.1"/>
    </source>
</evidence>
<dbReference type="PANTHER" id="PTHR43423">
    <property type="entry name" value="ABC TRANSPORTER I FAMILY MEMBER 17"/>
    <property type="match status" value="1"/>
</dbReference>
<dbReference type="CDD" id="cd03225">
    <property type="entry name" value="ABC_cobalt_CbiO_domain1"/>
    <property type="match status" value="1"/>
</dbReference>
<dbReference type="eggNOG" id="COG3839">
    <property type="taxonomic scope" value="Bacteria"/>
</dbReference>
<keyword evidence="2" id="KW-0547">Nucleotide-binding</keyword>
<reference evidence="6" key="1">
    <citation type="submission" date="2006-12" db="EMBL/GenBank/DDBJ databases">
        <authorList>
            <person name="Fouts D.E."/>
            <person name="Nelson K.E."/>
            <person name="Sebastian Y."/>
        </authorList>
    </citation>
    <scope>NUCLEOTIDE SEQUENCE [LARGE SCALE GENOMIC DNA]</scope>
    <source>
        <strain evidence="6">81-176</strain>
    </source>
</reference>
<dbReference type="GO" id="GO:0005524">
    <property type="term" value="F:ATP binding"/>
    <property type="evidence" value="ECO:0007669"/>
    <property type="project" value="UniProtKB-KW"/>
</dbReference>
<evidence type="ECO:0000313" key="6">
    <source>
        <dbReference type="Proteomes" id="UP000000646"/>
    </source>
</evidence>
<dbReference type="GO" id="GO:0055085">
    <property type="term" value="P:transmembrane transport"/>
    <property type="evidence" value="ECO:0007669"/>
    <property type="project" value="InterPro"/>
</dbReference>
<dbReference type="GO" id="GO:0016887">
    <property type="term" value="F:ATP hydrolysis activity"/>
    <property type="evidence" value="ECO:0007669"/>
    <property type="project" value="InterPro"/>
</dbReference>
<dbReference type="InterPro" id="IPR003593">
    <property type="entry name" value="AAA+_ATPase"/>
</dbReference>